<protein>
    <submittedName>
        <fullName evidence="2">Bacteriophage abortive infection AbiH</fullName>
    </submittedName>
</protein>
<dbReference type="AlphaFoldDB" id="A0A2X2X3G6"/>
<reference evidence="2 4" key="1">
    <citation type="submission" date="2016-10" db="EMBL/GenBank/DDBJ databases">
        <authorList>
            <person name="Varghese N."/>
            <person name="Submissions S."/>
        </authorList>
    </citation>
    <scope>NUCLEOTIDE SEQUENCE [LARGE SCALE GENOMIC DNA]</scope>
    <source>
        <strain evidence="2 4">DSM 19299</strain>
    </source>
</reference>
<proteinExistence type="predicted"/>
<dbReference type="InterPro" id="IPR025935">
    <property type="entry name" value="AbiH"/>
</dbReference>
<evidence type="ECO:0000256" key="1">
    <source>
        <dbReference type="SAM" id="MobiDB-lite"/>
    </source>
</evidence>
<dbReference type="RefSeq" id="WP_089732695.1">
    <property type="nucleotide sequence ID" value="NZ_FNEG01000001.1"/>
</dbReference>
<dbReference type="EMBL" id="UAWB01000013">
    <property type="protein sequence ID" value="SQB46467.1"/>
    <property type="molecule type" value="Genomic_DNA"/>
</dbReference>
<feature type="compositionally biased region" description="Polar residues" evidence="1">
    <location>
        <begin position="188"/>
        <end position="197"/>
    </location>
</feature>
<keyword evidence="4" id="KW-1185">Reference proteome</keyword>
<dbReference type="STRING" id="445960.SAMN05421542_0197"/>
<dbReference type="OrthoDB" id="5903604at2"/>
<dbReference type="Proteomes" id="UP000251670">
    <property type="component" value="Unassembled WGS sequence"/>
</dbReference>
<dbReference type="EMBL" id="FNEG01000001">
    <property type="protein sequence ID" value="SDI14090.1"/>
    <property type="molecule type" value="Genomic_DNA"/>
</dbReference>
<organism evidence="3 5">
    <name type="scientific">Chryseobacterium jejuense</name>
    <dbReference type="NCBI Taxonomy" id="445960"/>
    <lineage>
        <taxon>Bacteria</taxon>
        <taxon>Pseudomonadati</taxon>
        <taxon>Bacteroidota</taxon>
        <taxon>Flavobacteriia</taxon>
        <taxon>Flavobacteriales</taxon>
        <taxon>Weeksellaceae</taxon>
        <taxon>Chryseobacterium group</taxon>
        <taxon>Chryseobacterium</taxon>
    </lineage>
</organism>
<evidence type="ECO:0000313" key="2">
    <source>
        <dbReference type="EMBL" id="SDI14090.1"/>
    </source>
</evidence>
<reference evidence="3 5" key="2">
    <citation type="submission" date="2018-06" db="EMBL/GenBank/DDBJ databases">
        <authorList>
            <consortium name="Pathogen Informatics"/>
            <person name="Doyle S."/>
        </authorList>
    </citation>
    <scope>NUCLEOTIDE SEQUENCE [LARGE SCALE GENOMIC DNA]</scope>
    <source>
        <strain evidence="3 5">NCTC13492</strain>
    </source>
</reference>
<dbReference type="Proteomes" id="UP000199426">
    <property type="component" value="Unassembled WGS sequence"/>
</dbReference>
<gene>
    <name evidence="3" type="ORF">NCTC13492_03541</name>
    <name evidence="2" type="ORF">SAMN05421542_0197</name>
</gene>
<accession>A0A2X2X3G6</accession>
<sequence length="296" mass="34751">MNKLYIIGNGFDLYHDLPTSYNDFHQFVIENHQDLENTFEEYFQLSYNDKCLWKDFENDLGTFDWKAFSDEINQIDVLDDNFRPSFIYGLEDDLEQETKILVNSIKEVFEDWLTDLNLEYTKRKLLLEEDSIFLNFNYTLTLEEVYQIPAGKILHIHGDVENNLGDLTFGHNKSLKTQPEFDSDGETTRTQFSDSEANAQQPFYALQKPVDDVLSENESFFKNLRETNEIIILGHSLNSVDMPYFANIKKYVVESSRWKVSFYSDGEKATHLNSLQKIGIDESRIEFFKMSDYNIA</sequence>
<name>A0A2X2X3G6_CHRJE</name>
<feature type="region of interest" description="Disordered" evidence="1">
    <location>
        <begin position="177"/>
        <end position="197"/>
    </location>
</feature>
<evidence type="ECO:0000313" key="4">
    <source>
        <dbReference type="Proteomes" id="UP000199426"/>
    </source>
</evidence>
<dbReference type="Pfam" id="PF14253">
    <property type="entry name" value="AbiH"/>
    <property type="match status" value="1"/>
</dbReference>
<evidence type="ECO:0000313" key="5">
    <source>
        <dbReference type="Proteomes" id="UP000251670"/>
    </source>
</evidence>
<evidence type="ECO:0000313" key="3">
    <source>
        <dbReference type="EMBL" id="SQB46467.1"/>
    </source>
</evidence>